<protein>
    <submittedName>
        <fullName evidence="1">Uncharacterized protein</fullName>
    </submittedName>
</protein>
<dbReference type="PATRIC" id="fig|84022.5.peg.718"/>
<evidence type="ECO:0000313" key="1">
    <source>
        <dbReference type="EMBL" id="AKL96229.1"/>
    </source>
</evidence>
<dbReference type="Proteomes" id="UP000035704">
    <property type="component" value="Chromosome"/>
</dbReference>
<dbReference type="AlphaFoldDB" id="A0A0D8I9A4"/>
<evidence type="ECO:0000313" key="2">
    <source>
        <dbReference type="Proteomes" id="UP000035704"/>
    </source>
</evidence>
<organism evidence="1 2">
    <name type="scientific">Clostridium aceticum</name>
    <dbReference type="NCBI Taxonomy" id="84022"/>
    <lineage>
        <taxon>Bacteria</taxon>
        <taxon>Bacillati</taxon>
        <taxon>Bacillota</taxon>
        <taxon>Clostridia</taxon>
        <taxon>Eubacteriales</taxon>
        <taxon>Clostridiaceae</taxon>
        <taxon>Clostridium</taxon>
    </lineage>
</organism>
<keyword evidence="2" id="KW-1185">Reference proteome</keyword>
<dbReference type="KEGG" id="cace:CACET_c27840"/>
<sequence>MLKANDRDIRSYGITIYRIFGKKKDLERLDKQLENQTIQIDYSEQNHKSFISFQSIESIDTGILTEVWSHKDFADIKHYYDGIQAGYNLITLKRGDIVEFIGAHRILTYFKLMAGGLKRITIDQSMIKKN</sequence>
<name>A0A0D8I9A4_9CLOT</name>
<reference evidence="1 2" key="1">
    <citation type="submission" date="2014-10" db="EMBL/GenBank/DDBJ databases">
        <title>Genome sequence of Clostridium aceticum DSM 1496.</title>
        <authorList>
            <person name="Poehlein A."/>
            <person name="Schiel-Bengelsdorf B."/>
            <person name="Gottschalk G."/>
            <person name="Duerre P."/>
            <person name="Daniel R."/>
        </authorList>
    </citation>
    <scope>NUCLEOTIDE SEQUENCE [LARGE SCALE GENOMIC DNA]</scope>
    <source>
        <strain evidence="1 2">DSM 1496</strain>
    </source>
</reference>
<proteinExistence type="predicted"/>
<dbReference type="EMBL" id="CP009687">
    <property type="protein sequence ID" value="AKL96229.1"/>
    <property type="molecule type" value="Genomic_DNA"/>
</dbReference>
<gene>
    <name evidence="1" type="ORF">CACET_c27840</name>
</gene>
<dbReference type="STRING" id="84022.CACET_c27840"/>
<dbReference type="RefSeq" id="WP_044825252.1">
    <property type="nucleotide sequence ID" value="NZ_CP009687.1"/>
</dbReference>
<accession>A0A0D8I9A4</accession>